<dbReference type="InterPro" id="IPR036291">
    <property type="entry name" value="NAD(P)-bd_dom_sf"/>
</dbReference>
<comment type="similarity">
    <text evidence="3 12">Belongs to the HMD family.</text>
</comment>
<dbReference type="GO" id="GO:0047068">
    <property type="term" value="F:N5,N10-methenyltetrahydromethanopterin hydrogenase activity"/>
    <property type="evidence" value="ECO:0007669"/>
    <property type="project" value="UniProtKB-UniRule"/>
</dbReference>
<dbReference type="InterPro" id="IPR008927">
    <property type="entry name" value="6-PGluconate_DH-like_C_sf"/>
</dbReference>
<dbReference type="PIRSF" id="PIRSF016158">
    <property type="entry name" value="HMD"/>
    <property type="match status" value="1"/>
</dbReference>
<dbReference type="FunFam" id="3.40.50.720:FF:001042">
    <property type="entry name" value="5,10-methenyltetrahydromethanopterin hydrogenase"/>
    <property type="match status" value="1"/>
</dbReference>
<protein>
    <recommendedName>
        <fullName evidence="5 12">5,10-methenyltetrahydromethanopterin hydrogenase</fullName>
        <ecNumber evidence="4 12">1.12.98.2</ecNumber>
    </recommendedName>
    <alternativeName>
        <fullName evidence="10 12">H(2)-dependent methylene-H(4)MPT dehydrogenase</fullName>
    </alternativeName>
    <alternativeName>
        <fullName evidence="9 12">H(2)-forming N(5),N(10)-methylenetetrahydromethanopterin dehydrogenase</fullName>
    </alternativeName>
    <alternativeName>
        <fullName evidence="11 12">N(5),N(10)-methenyltetrahydromethanopterin hydrogenase</fullName>
    </alternativeName>
</protein>
<dbReference type="UniPathway" id="UPA00640">
    <property type="reaction ID" value="UER00696"/>
</dbReference>
<dbReference type="KEGG" id="mfv:Mfer_0722"/>
<dbReference type="Gene3D" id="1.20.120.1300">
    <property type="entry name" value="Hmd, C-terminal helical subdomain"/>
    <property type="match status" value="1"/>
</dbReference>
<comment type="function">
    <text evidence="1 12">Catalyzes the reversible reduction of methenyl-H(4)MPT(+) to methylene-H(4)MPT.</text>
</comment>
<evidence type="ECO:0000259" key="13">
    <source>
        <dbReference type="Pfam" id="PF03201"/>
    </source>
</evidence>
<dbReference type="InterPro" id="IPR038182">
    <property type="entry name" value="HMD_C_sf"/>
</dbReference>
<evidence type="ECO:0000259" key="14">
    <source>
        <dbReference type="Pfam" id="PF22616"/>
    </source>
</evidence>
<dbReference type="GO" id="GO:0019386">
    <property type="term" value="P:methanogenesis, from carbon dioxide"/>
    <property type="evidence" value="ECO:0007669"/>
    <property type="project" value="UniProtKB-UniRule"/>
</dbReference>
<evidence type="ECO:0000256" key="8">
    <source>
        <dbReference type="ARBA" id="ARBA00023002"/>
    </source>
</evidence>
<dbReference type="Proteomes" id="UP000002315">
    <property type="component" value="Chromosome"/>
</dbReference>
<evidence type="ECO:0000256" key="6">
    <source>
        <dbReference type="ARBA" id="ARBA00022563"/>
    </source>
</evidence>
<feature type="domain" description="5,10-methenyltetrahydromethanopterin hydrogenase N-terminal" evidence="14">
    <location>
        <begin position="5"/>
        <end position="247"/>
    </location>
</feature>
<evidence type="ECO:0000256" key="1">
    <source>
        <dbReference type="ARBA" id="ARBA00002058"/>
    </source>
</evidence>
<organism evidence="15 16">
    <name type="scientific">Methanothermus fervidus (strain ATCC 43054 / DSM 2088 / JCM 10308 / V24 S)</name>
    <dbReference type="NCBI Taxonomy" id="523846"/>
    <lineage>
        <taxon>Archaea</taxon>
        <taxon>Methanobacteriati</taxon>
        <taxon>Methanobacteriota</taxon>
        <taxon>Methanomada group</taxon>
        <taxon>Methanobacteria</taxon>
        <taxon>Methanobacteriales</taxon>
        <taxon>Methanothermaceae</taxon>
        <taxon>Methanothermus</taxon>
    </lineage>
</organism>
<dbReference type="Pfam" id="PF22616">
    <property type="entry name" value="HMD_N"/>
    <property type="match status" value="1"/>
</dbReference>
<dbReference type="InterPro" id="IPR010062">
    <property type="entry name" value="HMD"/>
</dbReference>
<evidence type="ECO:0000256" key="3">
    <source>
        <dbReference type="ARBA" id="ARBA00008890"/>
    </source>
</evidence>
<dbReference type="SUPFAM" id="SSF51735">
    <property type="entry name" value="NAD(P)-binding Rossmann-fold domains"/>
    <property type="match status" value="1"/>
</dbReference>
<sequence length="350" mass="38395">MEIKKVAILGAGCYRTHAASGITNFARACEVAEEVGKPEIALTHSTITMGAELMELCGIKDIVISDPVFDNEFTVIDDFDPEEVIEAHKDDPEKIMPKIREKVNEVAKEVPKPPKGAIHFVHPEDLGFEVTTDDVEAVEDADFVMTWLPKGNVQEKIIPKFADSIKDGAIVTHACTIPTTKFYKIFEECCGSDMVTPRKAAGLNITSYHPGAVPEMKGQVFIAEGYAHEDAIKTLYDIAKKARGNAFKLPAELLGPVCDMCSALTAITYAGILSYRNSVMNILGAPADFAQMMAKESLEQLTNLMEKVGIDKMEEKLDPKALLGTADSMNFGDLSEILPTVFKYLEKEKK</sequence>
<dbReference type="Gene3D" id="3.40.50.720">
    <property type="entry name" value="NAD(P)-binding Rossmann-like Domain"/>
    <property type="match status" value="1"/>
</dbReference>
<dbReference type="OrthoDB" id="113982at2157"/>
<dbReference type="InterPro" id="IPR004889">
    <property type="entry name" value="HMD_C"/>
</dbReference>
<evidence type="ECO:0000256" key="2">
    <source>
        <dbReference type="ARBA" id="ARBA00005226"/>
    </source>
</evidence>
<dbReference type="InterPro" id="IPR055205">
    <property type="entry name" value="HMD_N"/>
</dbReference>
<dbReference type="InterPro" id="IPR024190">
    <property type="entry name" value="METHMP_Hmd"/>
</dbReference>
<dbReference type="STRING" id="523846.Mfer_0722"/>
<reference evidence="15 16" key="1">
    <citation type="journal article" date="2010" name="Stand. Genomic Sci.">
        <title>Complete genome sequence of Methanothermus fervidus type strain (V24S).</title>
        <authorList>
            <person name="Anderson I."/>
            <person name="Djao O.D."/>
            <person name="Misra M."/>
            <person name="Chertkov O."/>
            <person name="Nolan M."/>
            <person name="Lucas S."/>
            <person name="Lapidus A."/>
            <person name="Del Rio T.G."/>
            <person name="Tice H."/>
            <person name="Cheng J.F."/>
            <person name="Tapia R."/>
            <person name="Han C."/>
            <person name="Goodwin L."/>
            <person name="Pitluck S."/>
            <person name="Liolios K."/>
            <person name="Ivanova N."/>
            <person name="Mavromatis K."/>
            <person name="Mikhailova N."/>
            <person name="Pati A."/>
            <person name="Brambilla E."/>
            <person name="Chen A."/>
            <person name="Palaniappan K."/>
            <person name="Land M."/>
            <person name="Hauser L."/>
            <person name="Chang Y.J."/>
            <person name="Jeffries C.D."/>
            <person name="Sikorski J."/>
            <person name="Spring S."/>
            <person name="Rohde M."/>
            <person name="Eichinger K."/>
            <person name="Huber H."/>
            <person name="Wirth R."/>
            <person name="Goker M."/>
            <person name="Detter J.C."/>
            <person name="Woyke T."/>
            <person name="Bristow J."/>
            <person name="Eisen J.A."/>
            <person name="Markowitz V."/>
            <person name="Hugenholtz P."/>
            <person name="Klenk H.P."/>
            <person name="Kyrpides N.C."/>
        </authorList>
    </citation>
    <scope>NUCLEOTIDE SEQUENCE [LARGE SCALE GENOMIC DNA]</scope>
    <source>
        <strain evidence="16">ATCC 43054 / DSM 2088 / JCM 10308 / V24 S</strain>
    </source>
</reference>
<dbReference type="AlphaFoldDB" id="E3GYY9"/>
<dbReference type="NCBIfam" id="TIGR01723">
    <property type="entry name" value="hmd_TIGR"/>
    <property type="match status" value="1"/>
</dbReference>
<dbReference type="HAMAP" id="MF_01090">
    <property type="entry name" value="HMD"/>
    <property type="match status" value="1"/>
</dbReference>
<keyword evidence="7 12" id="KW-0484">Methanogenesis</keyword>
<evidence type="ECO:0000256" key="9">
    <source>
        <dbReference type="ARBA" id="ARBA00029901"/>
    </source>
</evidence>
<dbReference type="GO" id="GO:0006730">
    <property type="term" value="P:one-carbon metabolic process"/>
    <property type="evidence" value="ECO:0007669"/>
    <property type="project" value="UniProtKB-UniRule"/>
</dbReference>
<dbReference type="EMBL" id="CP002278">
    <property type="protein sequence ID" value="ADP77521.1"/>
    <property type="molecule type" value="Genomic_DNA"/>
</dbReference>
<dbReference type="EC" id="1.12.98.2" evidence="4 12"/>
<dbReference type="HOGENOM" id="CLU_772960_0_0_2"/>
<dbReference type="Pfam" id="PF03201">
    <property type="entry name" value="HMD"/>
    <property type="match status" value="1"/>
</dbReference>
<evidence type="ECO:0000256" key="10">
    <source>
        <dbReference type="ARBA" id="ARBA00030515"/>
    </source>
</evidence>
<gene>
    <name evidence="12" type="primary">hmd</name>
    <name evidence="15" type="ordered locus">Mfer_0722</name>
</gene>
<evidence type="ECO:0000256" key="11">
    <source>
        <dbReference type="ARBA" id="ARBA00030763"/>
    </source>
</evidence>
<keyword evidence="16" id="KW-1185">Reference proteome</keyword>
<evidence type="ECO:0000313" key="15">
    <source>
        <dbReference type="EMBL" id="ADP77521.1"/>
    </source>
</evidence>
<comment type="pathway">
    <text evidence="2 12">One-carbon metabolism; methanogenesis from CO(2); 5,10-methylene-5,6,7,8-tetrahydromethanopterin from 5,10-methenyl-5,6,7,8-tetrahydromethanopterin (hydrogen route): step 1/1.</text>
</comment>
<feature type="domain" description="H2-forming N5,N10-methylenetetrahydromethanopterin dehydrogenase C-terminal" evidence="13">
    <location>
        <begin position="251"/>
        <end position="347"/>
    </location>
</feature>
<keyword evidence="8 12" id="KW-0560">Oxidoreductase</keyword>
<evidence type="ECO:0000313" key="16">
    <source>
        <dbReference type="Proteomes" id="UP000002315"/>
    </source>
</evidence>
<evidence type="ECO:0000256" key="5">
    <source>
        <dbReference type="ARBA" id="ARBA00017649"/>
    </source>
</evidence>
<proteinExistence type="inferred from homology"/>
<accession>E3GYY9</accession>
<evidence type="ECO:0000256" key="4">
    <source>
        <dbReference type="ARBA" id="ARBA00012335"/>
    </source>
</evidence>
<comment type="catalytic activity">
    <reaction evidence="12">
        <text>5,10-methenyl-5,6,7,8-tetrahydromethanopterin + H2 = 5,10-methylenetetrahydromethanopterin + H(+)</text>
        <dbReference type="Rhea" id="RHEA:20017"/>
        <dbReference type="ChEBI" id="CHEBI:15378"/>
        <dbReference type="ChEBI" id="CHEBI:18276"/>
        <dbReference type="ChEBI" id="CHEBI:57818"/>
        <dbReference type="ChEBI" id="CHEBI:58337"/>
        <dbReference type="EC" id="1.12.98.2"/>
    </reaction>
</comment>
<evidence type="ECO:0000256" key="12">
    <source>
        <dbReference type="HAMAP-Rule" id="MF_01090"/>
    </source>
</evidence>
<keyword evidence="6 12" id="KW-0554">One-carbon metabolism</keyword>
<dbReference type="SUPFAM" id="SSF48179">
    <property type="entry name" value="6-phosphogluconate dehydrogenase C-terminal domain-like"/>
    <property type="match status" value="1"/>
</dbReference>
<name>E3GYY9_METFV</name>
<evidence type="ECO:0000256" key="7">
    <source>
        <dbReference type="ARBA" id="ARBA00022994"/>
    </source>
</evidence>